<dbReference type="Proteomes" id="UP001157502">
    <property type="component" value="Chromosome 36"/>
</dbReference>
<name>A0ACC2F2B0_DALPE</name>
<sequence>MELFRIVITLPVLVLSQAVTNPLRLSHHCSGVVEALHLGVWRAVTFDPAPETWVKVAGDICANLSCGAVYEMGQNGTATFDNYSSTCLGQCVYRDFLVENCTTLSNTDCSNLTEITCGHQAVRLVDGAHPCKGRVELWREGSWGTVCDDSWDIRDGGVVCAQLGCGFALNVSGEDGSFKAGVGPILLDEVNCGGSERNLWECPSLGMPNDCGHKEDAALICSGSRVNQPDNETTTQPNVTTELALPSEDSVPMVTSTVSKSSPITAAAWGCIALSIALVFTLLSNTLLFLSYRRRAAFLNHQPQDGQLLSTQSRPIERNERVNLLTVTTETADYTPQALSRLNNDANTSIDSDNGDYISVTMATATGHSLKSASTSSGECYENIETFDSELPTSGPRETALSDGGRKQSSGSSSTSSGGSYENLTEAIKDHLDSANTYLSSPVQSTSTHQDQQQPGETDCHQQANQDPDDSSSSSSSELYENVEVNDEDGICAAIVREDPDQTLSDSDYDDVDPS</sequence>
<keyword evidence="2" id="KW-1185">Reference proteome</keyword>
<accession>A0ACC2F2B0</accession>
<gene>
    <name evidence="1" type="ORF">DPEC_G00352660</name>
</gene>
<evidence type="ECO:0000313" key="1">
    <source>
        <dbReference type="EMBL" id="KAJ7985499.1"/>
    </source>
</evidence>
<proteinExistence type="predicted"/>
<organism evidence="1 2">
    <name type="scientific">Dallia pectoralis</name>
    <name type="common">Alaska blackfish</name>
    <dbReference type="NCBI Taxonomy" id="75939"/>
    <lineage>
        <taxon>Eukaryota</taxon>
        <taxon>Metazoa</taxon>
        <taxon>Chordata</taxon>
        <taxon>Craniata</taxon>
        <taxon>Vertebrata</taxon>
        <taxon>Euteleostomi</taxon>
        <taxon>Actinopterygii</taxon>
        <taxon>Neopterygii</taxon>
        <taxon>Teleostei</taxon>
        <taxon>Protacanthopterygii</taxon>
        <taxon>Esociformes</taxon>
        <taxon>Umbridae</taxon>
        <taxon>Dallia</taxon>
    </lineage>
</organism>
<protein>
    <submittedName>
        <fullName evidence="1">Uncharacterized protein</fullName>
    </submittedName>
</protein>
<dbReference type="EMBL" id="CM055763">
    <property type="protein sequence ID" value="KAJ7985499.1"/>
    <property type="molecule type" value="Genomic_DNA"/>
</dbReference>
<reference evidence="1" key="1">
    <citation type="submission" date="2021-05" db="EMBL/GenBank/DDBJ databases">
        <authorList>
            <person name="Pan Q."/>
            <person name="Jouanno E."/>
            <person name="Zahm M."/>
            <person name="Klopp C."/>
            <person name="Cabau C."/>
            <person name="Louis A."/>
            <person name="Berthelot C."/>
            <person name="Parey E."/>
            <person name="Roest Crollius H."/>
            <person name="Montfort J."/>
            <person name="Robinson-Rechavi M."/>
            <person name="Bouchez O."/>
            <person name="Lampietro C."/>
            <person name="Lopez Roques C."/>
            <person name="Donnadieu C."/>
            <person name="Postlethwait J."/>
            <person name="Bobe J."/>
            <person name="Dillon D."/>
            <person name="Chandos A."/>
            <person name="von Hippel F."/>
            <person name="Guiguen Y."/>
        </authorList>
    </citation>
    <scope>NUCLEOTIDE SEQUENCE</scope>
    <source>
        <strain evidence="1">YG-Jan2019</strain>
    </source>
</reference>
<evidence type="ECO:0000313" key="2">
    <source>
        <dbReference type="Proteomes" id="UP001157502"/>
    </source>
</evidence>
<comment type="caution">
    <text evidence="1">The sequence shown here is derived from an EMBL/GenBank/DDBJ whole genome shotgun (WGS) entry which is preliminary data.</text>
</comment>